<dbReference type="PIRSF" id="PIRSF021700">
    <property type="entry name" value="3_dmu_93_MTrfase"/>
    <property type="match status" value="1"/>
</dbReference>
<evidence type="ECO:0000313" key="2">
    <source>
        <dbReference type="EMBL" id="GGD98618.1"/>
    </source>
</evidence>
<sequence length="165" mass="17751">MPDLAKNDAIAPCLWFDVQAEEAAKFYAGIFADSSVDKVWRAGDGLHIPADTAMLVEFTLRGQPFQGLNGGPGYPHTQAMSLSVDCADQAEVDRIWDGLAADGGSPVQCGWVKDRFGVSWQVVPRMMGELQRSGTPAQVGRMMGAMMVMVKLDIAALQTAFAGDR</sequence>
<comment type="caution">
    <text evidence="2">The sequence shown here is derived from an EMBL/GenBank/DDBJ whole genome shotgun (WGS) entry which is preliminary data.</text>
</comment>
<dbReference type="EMBL" id="BMJM01000001">
    <property type="protein sequence ID" value="GGD98618.1"/>
    <property type="molecule type" value="Genomic_DNA"/>
</dbReference>
<dbReference type="SUPFAM" id="SSF54593">
    <property type="entry name" value="Glyoxalase/Bleomycin resistance protein/Dihydroxybiphenyl dioxygenase"/>
    <property type="match status" value="1"/>
</dbReference>
<name>A0A916ZI96_9SPHN</name>
<accession>A0A916ZI96</accession>
<feature type="domain" description="PhnB-like" evidence="1">
    <location>
        <begin position="9"/>
        <end position="123"/>
    </location>
</feature>
<dbReference type="InterPro" id="IPR028973">
    <property type="entry name" value="PhnB-like"/>
</dbReference>
<dbReference type="CDD" id="cd06588">
    <property type="entry name" value="PhnB_like"/>
    <property type="match status" value="1"/>
</dbReference>
<dbReference type="PANTHER" id="PTHR33990">
    <property type="entry name" value="PROTEIN YJDN-RELATED"/>
    <property type="match status" value="1"/>
</dbReference>
<gene>
    <name evidence="2" type="ORF">GCM10011529_00840</name>
</gene>
<keyword evidence="3" id="KW-1185">Reference proteome</keyword>
<dbReference type="Proteomes" id="UP000635071">
    <property type="component" value="Unassembled WGS sequence"/>
</dbReference>
<dbReference type="Gene3D" id="3.10.180.10">
    <property type="entry name" value="2,3-Dihydroxybiphenyl 1,2-Dioxygenase, domain 1"/>
    <property type="match status" value="1"/>
</dbReference>
<dbReference type="PANTHER" id="PTHR33990:SF2">
    <property type="entry name" value="PHNB-LIKE DOMAIN-CONTAINING PROTEIN"/>
    <property type="match status" value="1"/>
</dbReference>
<reference evidence="2" key="2">
    <citation type="submission" date="2020-09" db="EMBL/GenBank/DDBJ databases">
        <authorList>
            <person name="Sun Q."/>
            <person name="Zhou Y."/>
        </authorList>
    </citation>
    <scope>NUCLEOTIDE SEQUENCE</scope>
    <source>
        <strain evidence="2">CGMCC 1.15519</strain>
    </source>
</reference>
<dbReference type="InterPro" id="IPR009725">
    <property type="entry name" value="3_dmu_93_MTrfase"/>
</dbReference>
<dbReference type="Pfam" id="PF06983">
    <property type="entry name" value="3-dmu-9_3-mt"/>
    <property type="match status" value="1"/>
</dbReference>
<proteinExistence type="predicted"/>
<dbReference type="RefSeq" id="WP_188760936.1">
    <property type="nucleotide sequence ID" value="NZ_BMJM01000001.1"/>
</dbReference>
<protein>
    <submittedName>
        <fullName evidence="2">VOC family protein</fullName>
    </submittedName>
</protein>
<evidence type="ECO:0000313" key="3">
    <source>
        <dbReference type="Proteomes" id="UP000635071"/>
    </source>
</evidence>
<evidence type="ECO:0000259" key="1">
    <source>
        <dbReference type="Pfam" id="PF06983"/>
    </source>
</evidence>
<reference evidence="2" key="1">
    <citation type="journal article" date="2014" name="Int. J. Syst. Evol. Microbiol.">
        <title>Complete genome sequence of Corynebacterium casei LMG S-19264T (=DSM 44701T), isolated from a smear-ripened cheese.</title>
        <authorList>
            <consortium name="US DOE Joint Genome Institute (JGI-PGF)"/>
            <person name="Walter F."/>
            <person name="Albersmeier A."/>
            <person name="Kalinowski J."/>
            <person name="Ruckert C."/>
        </authorList>
    </citation>
    <scope>NUCLEOTIDE SEQUENCE</scope>
    <source>
        <strain evidence="2">CGMCC 1.15519</strain>
    </source>
</reference>
<dbReference type="InterPro" id="IPR029068">
    <property type="entry name" value="Glyas_Bleomycin-R_OHBP_Dase"/>
</dbReference>
<dbReference type="AlphaFoldDB" id="A0A916ZI96"/>
<organism evidence="2 3">
    <name type="scientific">Sandarakinorhabdus glacialis</name>
    <dbReference type="NCBI Taxonomy" id="1614636"/>
    <lineage>
        <taxon>Bacteria</taxon>
        <taxon>Pseudomonadati</taxon>
        <taxon>Pseudomonadota</taxon>
        <taxon>Alphaproteobacteria</taxon>
        <taxon>Sphingomonadales</taxon>
        <taxon>Sphingosinicellaceae</taxon>
        <taxon>Sandarakinorhabdus</taxon>
    </lineage>
</organism>